<dbReference type="Pfam" id="PF00164">
    <property type="entry name" value="Ribosom_S12_S23"/>
    <property type="match status" value="1"/>
</dbReference>
<dbReference type="PRINTS" id="PR01034">
    <property type="entry name" value="RIBOSOMALS12"/>
</dbReference>
<dbReference type="InterPro" id="IPR012340">
    <property type="entry name" value="NA-bd_OB-fold"/>
</dbReference>
<dbReference type="CDD" id="cd03368">
    <property type="entry name" value="Ribosomal_S12"/>
    <property type="match status" value="1"/>
</dbReference>
<evidence type="ECO:0000256" key="5">
    <source>
        <dbReference type="ARBA" id="ARBA00023128"/>
    </source>
</evidence>
<evidence type="ECO:0000256" key="1">
    <source>
        <dbReference type="ARBA" id="ARBA00004173"/>
    </source>
</evidence>
<organism evidence="9">
    <name type="scientific">Culicoides sonorensis</name>
    <name type="common">Biting midge</name>
    <dbReference type="NCBI Taxonomy" id="179676"/>
    <lineage>
        <taxon>Eukaryota</taxon>
        <taxon>Metazoa</taxon>
        <taxon>Ecdysozoa</taxon>
        <taxon>Arthropoda</taxon>
        <taxon>Hexapoda</taxon>
        <taxon>Insecta</taxon>
        <taxon>Pterygota</taxon>
        <taxon>Neoptera</taxon>
        <taxon>Endopterygota</taxon>
        <taxon>Diptera</taxon>
        <taxon>Nematocera</taxon>
        <taxon>Chironomoidea</taxon>
        <taxon>Ceratopogonidae</taxon>
        <taxon>Ceratopogoninae</taxon>
        <taxon>Culicoides</taxon>
        <taxon>Monoculicoides</taxon>
    </lineage>
</organism>
<dbReference type="GO" id="GO:0003735">
    <property type="term" value="F:structural constituent of ribosome"/>
    <property type="evidence" value="ECO:0007669"/>
    <property type="project" value="InterPro"/>
</dbReference>
<dbReference type="NCBIfam" id="TIGR00981">
    <property type="entry name" value="rpsL_bact"/>
    <property type="match status" value="1"/>
</dbReference>
<dbReference type="OMA" id="MHRQGPP"/>
<dbReference type="Gene3D" id="2.40.50.140">
    <property type="entry name" value="Nucleic acid-binding proteins"/>
    <property type="match status" value="1"/>
</dbReference>
<dbReference type="AlphaFoldDB" id="A0A336M378"/>
<dbReference type="InterPro" id="IPR005679">
    <property type="entry name" value="Ribosomal_uS12_bac"/>
</dbReference>
<accession>A0A336M378</accession>
<comment type="similarity">
    <text evidence="2">Belongs to the universal ribosomal protein uS12 family.</text>
</comment>
<dbReference type="EMBL" id="UFQT01000484">
    <property type="protein sequence ID" value="SSX24704.1"/>
    <property type="molecule type" value="Genomic_DNA"/>
</dbReference>
<dbReference type="FunFam" id="2.40.50.140:FF:000115">
    <property type="entry name" value="28S ribosomal protein S12, mitochondrial"/>
    <property type="match status" value="1"/>
</dbReference>
<proteinExistence type="inferred from homology"/>
<feature type="compositionally biased region" description="Basic residues" evidence="8">
    <location>
        <begin position="65"/>
        <end position="75"/>
    </location>
</feature>
<name>A0A336M378_CULSO</name>
<protein>
    <recommendedName>
        <fullName evidence="7">Small ribosomal subunit protein uS12m</fullName>
    </recommendedName>
</protein>
<keyword evidence="5" id="KW-0496">Mitochondrion</keyword>
<keyword evidence="4" id="KW-0689">Ribosomal protein</keyword>
<evidence type="ECO:0000256" key="3">
    <source>
        <dbReference type="ARBA" id="ARBA00022946"/>
    </source>
</evidence>
<evidence type="ECO:0000256" key="8">
    <source>
        <dbReference type="SAM" id="MobiDB-lite"/>
    </source>
</evidence>
<dbReference type="GO" id="GO:0005739">
    <property type="term" value="C:mitochondrion"/>
    <property type="evidence" value="ECO:0007669"/>
    <property type="project" value="UniProtKB-SubCell"/>
</dbReference>
<evidence type="ECO:0000256" key="2">
    <source>
        <dbReference type="ARBA" id="ARBA00005657"/>
    </source>
</evidence>
<evidence type="ECO:0000256" key="4">
    <source>
        <dbReference type="ARBA" id="ARBA00022980"/>
    </source>
</evidence>
<dbReference type="VEuPathDB" id="VectorBase:CSON011253"/>
<dbReference type="PROSITE" id="PS00055">
    <property type="entry name" value="RIBOSOMAL_S12"/>
    <property type="match status" value="1"/>
</dbReference>
<evidence type="ECO:0000256" key="6">
    <source>
        <dbReference type="ARBA" id="ARBA00023274"/>
    </source>
</evidence>
<keyword evidence="6" id="KW-0687">Ribonucleoprotein</keyword>
<keyword evidence="3" id="KW-0809">Transit peptide</keyword>
<feature type="region of interest" description="Disordered" evidence="8">
    <location>
        <begin position="62"/>
        <end position="81"/>
    </location>
</feature>
<reference evidence="9" key="1">
    <citation type="submission" date="2018-07" db="EMBL/GenBank/DDBJ databases">
        <authorList>
            <person name="Quirk P.G."/>
            <person name="Krulwich T.A."/>
        </authorList>
    </citation>
    <scope>NUCLEOTIDE SEQUENCE</scope>
</reference>
<gene>
    <name evidence="9" type="primary">CSON011253</name>
</gene>
<comment type="subcellular location">
    <subcellularLocation>
        <location evidence="1">Mitochondrion</location>
    </subcellularLocation>
</comment>
<dbReference type="GO" id="GO:0006412">
    <property type="term" value="P:translation"/>
    <property type="evidence" value="ECO:0007669"/>
    <property type="project" value="InterPro"/>
</dbReference>
<evidence type="ECO:0000313" key="9">
    <source>
        <dbReference type="EMBL" id="SSX24704.1"/>
    </source>
</evidence>
<dbReference type="GO" id="GO:0015935">
    <property type="term" value="C:small ribosomal subunit"/>
    <property type="evidence" value="ECO:0007669"/>
    <property type="project" value="InterPro"/>
</dbReference>
<dbReference type="InterPro" id="IPR006032">
    <property type="entry name" value="Ribosomal_uS12"/>
</dbReference>
<dbReference type="SUPFAM" id="SSF50249">
    <property type="entry name" value="Nucleic acid-binding proteins"/>
    <property type="match status" value="1"/>
</dbReference>
<evidence type="ECO:0000256" key="7">
    <source>
        <dbReference type="ARBA" id="ARBA00035248"/>
    </source>
</evidence>
<sequence>MNFLRQTIQHVTKNIHNLAVTNSTSQIGGQFNYLGNFLRPSMSARNSLTDIFMRSMSTLNQMHRSGPHHKKRPKRKPLDGKPFAKGVVLKTLVKKPKKPNSANRKCVLVRLSTGKEMVAYIPGEGHNLQEHNIVLVRCGRLQDVPGVKLKCVRGKYDLAHVIKNK</sequence>
<dbReference type="PANTHER" id="PTHR11652">
    <property type="entry name" value="30S RIBOSOMAL PROTEIN S12 FAMILY MEMBER"/>
    <property type="match status" value="1"/>
</dbReference>